<dbReference type="PROSITE" id="PS50968">
    <property type="entry name" value="BIOTINYL_LIPOYL"/>
    <property type="match status" value="1"/>
</dbReference>
<dbReference type="AlphaFoldDB" id="A0A4Y9ZYC2"/>
<feature type="region of interest" description="Disordered" evidence="4">
    <location>
        <begin position="114"/>
        <end position="160"/>
    </location>
</feature>
<feature type="domain" description="Lipoyl-binding" evidence="5">
    <location>
        <begin position="33"/>
        <end position="109"/>
    </location>
</feature>
<dbReference type="InterPro" id="IPR036625">
    <property type="entry name" value="E3-bd_dom_sf"/>
</dbReference>
<evidence type="ECO:0000256" key="4">
    <source>
        <dbReference type="SAM" id="MobiDB-lite"/>
    </source>
</evidence>
<dbReference type="InterPro" id="IPR004167">
    <property type="entry name" value="PSBD"/>
</dbReference>
<organism evidence="7 8">
    <name type="scientific">Hericium alpestre</name>
    <dbReference type="NCBI Taxonomy" id="135208"/>
    <lineage>
        <taxon>Eukaryota</taxon>
        <taxon>Fungi</taxon>
        <taxon>Dikarya</taxon>
        <taxon>Basidiomycota</taxon>
        <taxon>Agaricomycotina</taxon>
        <taxon>Agaricomycetes</taxon>
        <taxon>Russulales</taxon>
        <taxon>Hericiaceae</taxon>
        <taxon>Hericium</taxon>
    </lineage>
</organism>
<dbReference type="EMBL" id="SFCI01000422">
    <property type="protein sequence ID" value="TFY79896.1"/>
    <property type="molecule type" value="Genomic_DNA"/>
</dbReference>
<keyword evidence="3" id="KW-0809">Transit peptide</keyword>
<feature type="compositionally biased region" description="Basic and acidic residues" evidence="4">
    <location>
        <begin position="120"/>
        <end position="133"/>
    </location>
</feature>
<comment type="caution">
    <text evidence="7">The sequence shown here is derived from an EMBL/GenBank/DDBJ whole genome shotgun (WGS) entry which is preliminary data.</text>
</comment>
<protein>
    <recommendedName>
        <fullName evidence="9">Single hybrid motif-containing protein</fullName>
    </recommendedName>
</protein>
<evidence type="ECO:0000256" key="1">
    <source>
        <dbReference type="ARBA" id="ARBA00007317"/>
    </source>
</evidence>
<dbReference type="OrthoDB" id="537444at2759"/>
<comment type="similarity">
    <text evidence="1">Belongs to the 2-oxoacid dehydrogenase family.</text>
</comment>
<dbReference type="Gene3D" id="4.10.320.10">
    <property type="entry name" value="E3-binding domain"/>
    <property type="match status" value="1"/>
</dbReference>
<evidence type="ECO:0000259" key="6">
    <source>
        <dbReference type="PROSITE" id="PS51826"/>
    </source>
</evidence>
<dbReference type="GO" id="GO:0004742">
    <property type="term" value="F:dihydrolipoyllysine-residue acetyltransferase activity"/>
    <property type="evidence" value="ECO:0007669"/>
    <property type="project" value="TreeGrafter"/>
</dbReference>
<dbReference type="Pfam" id="PF02817">
    <property type="entry name" value="E3_binding"/>
    <property type="match status" value="1"/>
</dbReference>
<evidence type="ECO:0000256" key="3">
    <source>
        <dbReference type="ARBA" id="ARBA00022946"/>
    </source>
</evidence>
<feature type="domain" description="Peripheral subunit-binding (PSBD)" evidence="6">
    <location>
        <begin position="165"/>
        <end position="203"/>
    </location>
</feature>
<feature type="compositionally biased region" description="Pro residues" evidence="4">
    <location>
        <begin position="134"/>
        <end position="150"/>
    </location>
</feature>
<dbReference type="InterPro" id="IPR003016">
    <property type="entry name" value="2-oxoA_DH_lipoyl-BS"/>
</dbReference>
<proteinExistence type="inferred from homology"/>
<dbReference type="InterPro" id="IPR045257">
    <property type="entry name" value="E2/Pdx1"/>
</dbReference>
<keyword evidence="2" id="KW-0450">Lipoyl</keyword>
<dbReference type="Proteomes" id="UP000298061">
    <property type="component" value="Unassembled WGS sequence"/>
</dbReference>
<dbReference type="PROSITE" id="PS51826">
    <property type="entry name" value="PSBD"/>
    <property type="match status" value="1"/>
</dbReference>
<evidence type="ECO:0000313" key="7">
    <source>
        <dbReference type="EMBL" id="TFY79896.1"/>
    </source>
</evidence>
<keyword evidence="8" id="KW-1185">Reference proteome</keyword>
<dbReference type="Pfam" id="PF00364">
    <property type="entry name" value="Biotin_lipoyl"/>
    <property type="match status" value="1"/>
</dbReference>
<accession>A0A4Y9ZYC2</accession>
<dbReference type="FunFam" id="2.40.50.100:FF:000010">
    <property type="entry name" value="Acetyltransferase component of pyruvate dehydrogenase complex"/>
    <property type="match status" value="1"/>
</dbReference>
<sequence>MIPTSSMSRSVSRIARAAAKSRSLHSSCRRSAITNFGMPAMSPTMSEGAITSWKKKEGEHFTAGDVLLEIETDKATIDVETQDDGIMGKILMPDGTKNIPVGKTIALLAEEGDDISNLEVPKEEPAAPPKRETAPPPKSEAPPPAAPAPAPAESRPTKHVEHLHPLFPSVLRLLQENDVPDVEKIKGTGVRGMLTKGDVLAYLGKASSPTGTYKEAALAEKKPEPVKKVEEKAEEKAEEKPLDGAAVRRLIVGSMYQSSVKARAAAAPSLSSDFDSIIADYLPQAPRTSPSQPAAAPPKPKDADLIDGLF</sequence>
<dbReference type="SUPFAM" id="SSF51230">
    <property type="entry name" value="Single hybrid motif"/>
    <property type="match status" value="1"/>
</dbReference>
<gene>
    <name evidence="7" type="ORF">EWM64_g4117</name>
</gene>
<dbReference type="PROSITE" id="PS00189">
    <property type="entry name" value="LIPOYL"/>
    <property type="match status" value="1"/>
</dbReference>
<name>A0A4Y9ZYC2_9AGAM</name>
<dbReference type="STRING" id="135208.A0A4Y9ZYC2"/>
<dbReference type="GO" id="GO:0045254">
    <property type="term" value="C:pyruvate dehydrogenase complex"/>
    <property type="evidence" value="ECO:0007669"/>
    <property type="project" value="InterPro"/>
</dbReference>
<dbReference type="CDD" id="cd06849">
    <property type="entry name" value="lipoyl_domain"/>
    <property type="match status" value="1"/>
</dbReference>
<dbReference type="PANTHER" id="PTHR23151:SF82">
    <property type="entry name" value="PYRUVATE DEHYDROGENASE COMPLEX PROTEIN X COMPONENT, MITOCHONDRIAL"/>
    <property type="match status" value="1"/>
</dbReference>
<dbReference type="SUPFAM" id="SSF47005">
    <property type="entry name" value="Peripheral subunit-binding domain of 2-oxo acid dehydrogenase complex"/>
    <property type="match status" value="1"/>
</dbReference>
<dbReference type="InterPro" id="IPR000089">
    <property type="entry name" value="Biotin_lipoyl"/>
</dbReference>
<evidence type="ECO:0000256" key="2">
    <source>
        <dbReference type="ARBA" id="ARBA00022823"/>
    </source>
</evidence>
<dbReference type="GO" id="GO:0006086">
    <property type="term" value="P:pyruvate decarboxylation to acetyl-CoA"/>
    <property type="evidence" value="ECO:0007669"/>
    <property type="project" value="InterPro"/>
</dbReference>
<feature type="region of interest" description="Disordered" evidence="4">
    <location>
        <begin position="281"/>
        <end position="310"/>
    </location>
</feature>
<evidence type="ECO:0008006" key="9">
    <source>
        <dbReference type="Google" id="ProtNLM"/>
    </source>
</evidence>
<evidence type="ECO:0000313" key="8">
    <source>
        <dbReference type="Proteomes" id="UP000298061"/>
    </source>
</evidence>
<dbReference type="PANTHER" id="PTHR23151">
    <property type="entry name" value="DIHYDROLIPOAMIDE ACETYL/SUCCINYL-TRANSFERASE-RELATED"/>
    <property type="match status" value="1"/>
</dbReference>
<dbReference type="Gene3D" id="2.40.50.100">
    <property type="match status" value="1"/>
</dbReference>
<dbReference type="InterPro" id="IPR011053">
    <property type="entry name" value="Single_hybrid_motif"/>
</dbReference>
<evidence type="ECO:0000259" key="5">
    <source>
        <dbReference type="PROSITE" id="PS50968"/>
    </source>
</evidence>
<feature type="compositionally biased region" description="Low complexity" evidence="4">
    <location>
        <begin position="283"/>
        <end position="294"/>
    </location>
</feature>
<reference evidence="7 8" key="1">
    <citation type="submission" date="2019-02" db="EMBL/GenBank/DDBJ databases">
        <title>Genome sequencing of the rare red list fungi Hericium alpestre (H. flagellum).</title>
        <authorList>
            <person name="Buettner E."/>
            <person name="Kellner H."/>
        </authorList>
    </citation>
    <scope>NUCLEOTIDE SEQUENCE [LARGE SCALE GENOMIC DNA]</scope>
    <source>
        <strain evidence="7 8">DSM 108284</strain>
    </source>
</reference>